<dbReference type="OrthoDB" id="7864006at2"/>
<gene>
    <name evidence="1" type="ORF">C8N32_102208</name>
</gene>
<name>A0A2T5BVT4_9RHOB</name>
<evidence type="ECO:0000313" key="2">
    <source>
        <dbReference type="Proteomes" id="UP000243859"/>
    </source>
</evidence>
<keyword evidence="2" id="KW-1185">Reference proteome</keyword>
<organism evidence="1 2">
    <name type="scientific">Rhodovulum imhoffii</name>
    <dbReference type="NCBI Taxonomy" id="365340"/>
    <lineage>
        <taxon>Bacteria</taxon>
        <taxon>Pseudomonadati</taxon>
        <taxon>Pseudomonadota</taxon>
        <taxon>Alphaproteobacteria</taxon>
        <taxon>Rhodobacterales</taxon>
        <taxon>Paracoccaceae</taxon>
        <taxon>Rhodovulum</taxon>
    </lineage>
</organism>
<proteinExistence type="predicted"/>
<protein>
    <submittedName>
        <fullName evidence="1">Uncharacterized protein</fullName>
    </submittedName>
</protein>
<reference evidence="1 2" key="1">
    <citation type="submission" date="2018-04" db="EMBL/GenBank/DDBJ databases">
        <title>Genomic Encyclopedia of Archaeal and Bacterial Type Strains, Phase II (KMG-II): from individual species to whole genera.</title>
        <authorList>
            <person name="Goeker M."/>
        </authorList>
    </citation>
    <scope>NUCLEOTIDE SEQUENCE [LARGE SCALE GENOMIC DNA]</scope>
    <source>
        <strain evidence="1 2">DSM 18064</strain>
    </source>
</reference>
<evidence type="ECO:0000313" key="1">
    <source>
        <dbReference type="EMBL" id="PTN03681.1"/>
    </source>
</evidence>
<sequence length="96" mass="10860">MTQVFKNYPALSKQSRFFTDVEKDGVAASPTPFSDMLGFDLLSDRKPDIDLMTDDPTPFSTRFGWPVLSDRKPNVELMTDDPTPLSSRFGWNVLRG</sequence>
<dbReference type="EMBL" id="QAAA01000002">
    <property type="protein sequence ID" value="PTN03681.1"/>
    <property type="molecule type" value="Genomic_DNA"/>
</dbReference>
<dbReference type="AlphaFoldDB" id="A0A2T5BVT4"/>
<dbReference type="RefSeq" id="WP_107890952.1">
    <property type="nucleotide sequence ID" value="NZ_NHSI01000031.1"/>
</dbReference>
<comment type="caution">
    <text evidence="1">The sequence shown here is derived from an EMBL/GenBank/DDBJ whole genome shotgun (WGS) entry which is preliminary data.</text>
</comment>
<dbReference type="Proteomes" id="UP000243859">
    <property type="component" value="Unassembled WGS sequence"/>
</dbReference>
<accession>A0A2T5BVT4</accession>